<dbReference type="Pfam" id="PF01796">
    <property type="entry name" value="OB_ChsH2_C"/>
    <property type="match status" value="1"/>
</dbReference>
<evidence type="ECO:0000313" key="4">
    <source>
        <dbReference type="EMBL" id="MBB4699666.1"/>
    </source>
</evidence>
<dbReference type="InterPro" id="IPR022002">
    <property type="entry name" value="ChsH2_Znr"/>
</dbReference>
<evidence type="ECO:0000256" key="1">
    <source>
        <dbReference type="SAM" id="MobiDB-lite"/>
    </source>
</evidence>
<reference evidence="4 5" key="1">
    <citation type="submission" date="2020-08" db="EMBL/GenBank/DDBJ databases">
        <title>Sequencing the genomes of 1000 actinobacteria strains.</title>
        <authorList>
            <person name="Klenk H.-P."/>
        </authorList>
    </citation>
    <scope>NUCLEOTIDE SEQUENCE [LARGE SCALE GENOMIC DNA]</scope>
    <source>
        <strain evidence="4 5">DSM 45784</strain>
    </source>
</reference>
<feature type="domain" description="ChsH2 rubredoxin-like zinc ribbon" evidence="3">
    <location>
        <begin position="33"/>
        <end position="66"/>
    </location>
</feature>
<proteinExistence type="predicted"/>
<feature type="region of interest" description="Disordered" evidence="1">
    <location>
        <begin position="1"/>
        <end position="23"/>
    </location>
</feature>
<organism evidence="4 5">
    <name type="scientific">Sphaerisporangium siamense</name>
    <dbReference type="NCBI Taxonomy" id="795645"/>
    <lineage>
        <taxon>Bacteria</taxon>
        <taxon>Bacillati</taxon>
        <taxon>Actinomycetota</taxon>
        <taxon>Actinomycetes</taxon>
        <taxon>Streptosporangiales</taxon>
        <taxon>Streptosporangiaceae</taxon>
        <taxon>Sphaerisporangium</taxon>
    </lineage>
</organism>
<dbReference type="PANTHER" id="PTHR34075:SF5">
    <property type="entry name" value="BLR3430 PROTEIN"/>
    <property type="match status" value="1"/>
</dbReference>
<evidence type="ECO:0000259" key="3">
    <source>
        <dbReference type="Pfam" id="PF12172"/>
    </source>
</evidence>
<dbReference type="InterPro" id="IPR002878">
    <property type="entry name" value="ChsH2_C"/>
</dbReference>
<dbReference type="Pfam" id="PF12172">
    <property type="entry name" value="zf-ChsH2"/>
    <property type="match status" value="1"/>
</dbReference>
<sequence length="150" mass="15819">MTAPDREATATGPASHHETALTGSAPHREYLDRLAAGSVPFQTCDGCLTAVFPPRVICPACGATELRWSESSGLGAVYSTSVITPRDTDPYPVVLVDLDEGFRMMSTVVETPAADVPIGMRVRAHVDREGSSDPRVVFTAAEAAEGEEAS</sequence>
<dbReference type="PANTHER" id="PTHR34075">
    <property type="entry name" value="BLR3430 PROTEIN"/>
    <property type="match status" value="1"/>
</dbReference>
<evidence type="ECO:0000313" key="5">
    <source>
        <dbReference type="Proteomes" id="UP000542210"/>
    </source>
</evidence>
<dbReference type="InterPro" id="IPR012340">
    <property type="entry name" value="NA-bd_OB-fold"/>
</dbReference>
<feature type="domain" description="ChsH2 C-terminal OB-fold" evidence="2">
    <location>
        <begin position="68"/>
        <end position="126"/>
    </location>
</feature>
<protein>
    <submittedName>
        <fullName evidence="4">Putative OB-fold protein</fullName>
    </submittedName>
</protein>
<keyword evidence="5" id="KW-1185">Reference proteome</keyword>
<evidence type="ECO:0000259" key="2">
    <source>
        <dbReference type="Pfam" id="PF01796"/>
    </source>
</evidence>
<gene>
    <name evidence="4" type="ORF">BJ982_001210</name>
</gene>
<dbReference type="InterPro" id="IPR052513">
    <property type="entry name" value="Thioester_dehydratase-like"/>
</dbReference>
<dbReference type="AlphaFoldDB" id="A0A7W7D689"/>
<dbReference type="Gene3D" id="6.10.30.10">
    <property type="match status" value="1"/>
</dbReference>
<name>A0A7W7D689_9ACTN</name>
<dbReference type="SUPFAM" id="SSF50249">
    <property type="entry name" value="Nucleic acid-binding proteins"/>
    <property type="match status" value="1"/>
</dbReference>
<dbReference type="EMBL" id="JACHND010000001">
    <property type="protein sequence ID" value="MBB4699666.1"/>
    <property type="molecule type" value="Genomic_DNA"/>
</dbReference>
<accession>A0A7W7D689</accession>
<comment type="caution">
    <text evidence="4">The sequence shown here is derived from an EMBL/GenBank/DDBJ whole genome shotgun (WGS) entry which is preliminary data.</text>
</comment>
<dbReference type="RefSeq" id="WP_184877361.1">
    <property type="nucleotide sequence ID" value="NZ_BOOV01000031.1"/>
</dbReference>
<dbReference type="Proteomes" id="UP000542210">
    <property type="component" value="Unassembled WGS sequence"/>
</dbReference>